<dbReference type="EMBL" id="JAJFZQ010000011">
    <property type="protein sequence ID" value="MCC3267573.1"/>
    <property type="molecule type" value="Genomic_DNA"/>
</dbReference>
<dbReference type="RefSeq" id="WP_227892511.1">
    <property type="nucleotide sequence ID" value="NZ_JAJFZQ010000011.1"/>
</dbReference>
<proteinExistence type="predicted"/>
<accession>A0ABS8GQQ3</accession>
<dbReference type="Proteomes" id="UP001139168">
    <property type="component" value="Unassembled WGS sequence"/>
</dbReference>
<keyword evidence="4" id="KW-1185">Reference proteome</keyword>
<comment type="caution">
    <text evidence="3">The sequence shown here is derived from an EMBL/GenBank/DDBJ whole genome shotgun (WGS) entry which is preliminary data.</text>
</comment>
<keyword evidence="2" id="KW-0732">Signal</keyword>
<reference evidence="3" key="1">
    <citation type="submission" date="2021-10" db="EMBL/GenBank/DDBJ databases">
        <title>Novel species in genus Arthrobacter.</title>
        <authorList>
            <person name="Liu Y."/>
        </authorList>
    </citation>
    <scope>NUCLEOTIDE SEQUENCE</scope>
    <source>
        <strain evidence="3">Zg-Y786</strain>
    </source>
</reference>
<feature type="signal peptide" evidence="2">
    <location>
        <begin position="1"/>
        <end position="19"/>
    </location>
</feature>
<gene>
    <name evidence="3" type="ORF">LJ752_16180</name>
</gene>
<evidence type="ECO:0008006" key="5">
    <source>
        <dbReference type="Google" id="ProtNLM"/>
    </source>
</evidence>
<organism evidence="3 4">
    <name type="scientific">Arthrobacter gengyunqii</name>
    <dbReference type="NCBI Taxonomy" id="2886940"/>
    <lineage>
        <taxon>Bacteria</taxon>
        <taxon>Bacillati</taxon>
        <taxon>Actinomycetota</taxon>
        <taxon>Actinomycetes</taxon>
        <taxon>Micrococcales</taxon>
        <taxon>Micrococcaceae</taxon>
        <taxon>Arthrobacter</taxon>
    </lineage>
</organism>
<name>A0ABS8GQQ3_9MICC</name>
<sequence length="226" mass="25133">MAWVAIASIALAASVSACAQTPYNYPVSRTFSPPVRPPVESLADAERFVNEMLQKDPGHGSPLTVRNARENTCLDPPIKDDGTNEVTSVRIDASWIFPDAASSEQAMDIMDSYAKSQGWNPAPTDDAYRILEQAIAYEMGDLRFSASNWRKLGNGASYETAQPSDWYYEVEFSVATDCFEHPEDHVMVRSKYDPQYGTGATYYDPDAEREDPAGWTQLELSTDVKH</sequence>
<evidence type="ECO:0000313" key="4">
    <source>
        <dbReference type="Proteomes" id="UP001139168"/>
    </source>
</evidence>
<feature type="region of interest" description="Disordered" evidence="1">
    <location>
        <begin position="203"/>
        <end position="226"/>
    </location>
</feature>
<evidence type="ECO:0000256" key="1">
    <source>
        <dbReference type="SAM" id="MobiDB-lite"/>
    </source>
</evidence>
<evidence type="ECO:0000313" key="3">
    <source>
        <dbReference type="EMBL" id="MCC3267573.1"/>
    </source>
</evidence>
<evidence type="ECO:0000256" key="2">
    <source>
        <dbReference type="SAM" id="SignalP"/>
    </source>
</evidence>
<protein>
    <recommendedName>
        <fullName evidence="5">Lipoprotein</fullName>
    </recommendedName>
</protein>
<feature type="chain" id="PRO_5045994268" description="Lipoprotein" evidence="2">
    <location>
        <begin position="20"/>
        <end position="226"/>
    </location>
</feature>